<evidence type="ECO:0000313" key="2">
    <source>
        <dbReference type="EMBL" id="TEB37246.1"/>
    </source>
</evidence>
<gene>
    <name evidence="2" type="ORF">FA13DRAFT_1786427</name>
</gene>
<protein>
    <submittedName>
        <fullName evidence="2">Uncharacterized protein</fullName>
    </submittedName>
</protein>
<feature type="region of interest" description="Disordered" evidence="1">
    <location>
        <begin position="373"/>
        <end position="426"/>
    </location>
</feature>
<feature type="compositionally biased region" description="Basic and acidic residues" evidence="1">
    <location>
        <begin position="484"/>
        <end position="502"/>
    </location>
</feature>
<keyword evidence="3" id="KW-1185">Reference proteome</keyword>
<dbReference type="Proteomes" id="UP000298030">
    <property type="component" value="Unassembled WGS sequence"/>
</dbReference>
<comment type="caution">
    <text evidence="2">The sequence shown here is derived from an EMBL/GenBank/DDBJ whole genome shotgun (WGS) entry which is preliminary data.</text>
</comment>
<evidence type="ECO:0000256" key="1">
    <source>
        <dbReference type="SAM" id="MobiDB-lite"/>
    </source>
</evidence>
<feature type="region of interest" description="Disordered" evidence="1">
    <location>
        <begin position="535"/>
        <end position="562"/>
    </location>
</feature>
<feature type="region of interest" description="Disordered" evidence="1">
    <location>
        <begin position="461"/>
        <end position="504"/>
    </location>
</feature>
<organism evidence="2 3">
    <name type="scientific">Coprinellus micaceus</name>
    <name type="common">Glistening ink-cap mushroom</name>
    <name type="synonym">Coprinus micaceus</name>
    <dbReference type="NCBI Taxonomy" id="71717"/>
    <lineage>
        <taxon>Eukaryota</taxon>
        <taxon>Fungi</taxon>
        <taxon>Dikarya</taxon>
        <taxon>Basidiomycota</taxon>
        <taxon>Agaricomycotina</taxon>
        <taxon>Agaricomycetes</taxon>
        <taxon>Agaricomycetidae</taxon>
        <taxon>Agaricales</taxon>
        <taxon>Agaricineae</taxon>
        <taxon>Psathyrellaceae</taxon>
        <taxon>Coprinellus</taxon>
    </lineage>
</organism>
<feature type="region of interest" description="Disordered" evidence="1">
    <location>
        <begin position="75"/>
        <end position="110"/>
    </location>
</feature>
<dbReference type="AlphaFoldDB" id="A0A4Y7TSV7"/>
<feature type="compositionally biased region" description="Polar residues" evidence="1">
    <location>
        <begin position="79"/>
        <end position="110"/>
    </location>
</feature>
<name>A0A4Y7TSV7_COPMI</name>
<feature type="compositionally biased region" description="Polar residues" evidence="1">
    <location>
        <begin position="542"/>
        <end position="556"/>
    </location>
</feature>
<feature type="compositionally biased region" description="Low complexity" evidence="1">
    <location>
        <begin position="378"/>
        <end position="396"/>
    </location>
</feature>
<reference evidence="2 3" key="1">
    <citation type="journal article" date="2019" name="Nat. Ecol. Evol.">
        <title>Megaphylogeny resolves global patterns of mushroom evolution.</title>
        <authorList>
            <person name="Varga T."/>
            <person name="Krizsan K."/>
            <person name="Foldi C."/>
            <person name="Dima B."/>
            <person name="Sanchez-Garcia M."/>
            <person name="Sanchez-Ramirez S."/>
            <person name="Szollosi G.J."/>
            <person name="Szarkandi J.G."/>
            <person name="Papp V."/>
            <person name="Albert L."/>
            <person name="Andreopoulos W."/>
            <person name="Angelini C."/>
            <person name="Antonin V."/>
            <person name="Barry K.W."/>
            <person name="Bougher N.L."/>
            <person name="Buchanan P."/>
            <person name="Buyck B."/>
            <person name="Bense V."/>
            <person name="Catcheside P."/>
            <person name="Chovatia M."/>
            <person name="Cooper J."/>
            <person name="Damon W."/>
            <person name="Desjardin D."/>
            <person name="Finy P."/>
            <person name="Geml J."/>
            <person name="Haridas S."/>
            <person name="Hughes K."/>
            <person name="Justo A."/>
            <person name="Karasinski D."/>
            <person name="Kautmanova I."/>
            <person name="Kiss B."/>
            <person name="Kocsube S."/>
            <person name="Kotiranta H."/>
            <person name="LaButti K.M."/>
            <person name="Lechner B.E."/>
            <person name="Liimatainen K."/>
            <person name="Lipzen A."/>
            <person name="Lukacs Z."/>
            <person name="Mihaltcheva S."/>
            <person name="Morgado L.N."/>
            <person name="Niskanen T."/>
            <person name="Noordeloos M.E."/>
            <person name="Ohm R.A."/>
            <person name="Ortiz-Santana B."/>
            <person name="Ovrebo C."/>
            <person name="Racz N."/>
            <person name="Riley R."/>
            <person name="Savchenko A."/>
            <person name="Shiryaev A."/>
            <person name="Soop K."/>
            <person name="Spirin V."/>
            <person name="Szebenyi C."/>
            <person name="Tomsovsky M."/>
            <person name="Tulloss R.E."/>
            <person name="Uehling J."/>
            <person name="Grigoriev I.V."/>
            <person name="Vagvolgyi C."/>
            <person name="Papp T."/>
            <person name="Martin F.M."/>
            <person name="Miettinen O."/>
            <person name="Hibbett D.S."/>
            <person name="Nagy L.G."/>
        </authorList>
    </citation>
    <scope>NUCLEOTIDE SEQUENCE [LARGE SCALE GENOMIC DNA]</scope>
    <source>
        <strain evidence="2 3">FP101781</strain>
    </source>
</reference>
<proteinExistence type="predicted"/>
<evidence type="ECO:0000313" key="3">
    <source>
        <dbReference type="Proteomes" id="UP000298030"/>
    </source>
</evidence>
<dbReference type="EMBL" id="QPFP01000004">
    <property type="protein sequence ID" value="TEB37246.1"/>
    <property type="molecule type" value="Genomic_DNA"/>
</dbReference>
<accession>A0A4Y7TSV7</accession>
<sequence length="869" mass="94548">MKLPDIVSRTFSPIFGSFASPAGESGTSNNAQQKRSFEDCWLDWCNGETAPKLPPGLEPDFSFIPSASTLPFAVPSPLPSASTQPAGGSSNAPQPIQPIAPSTNAVASSIPSGTVQAPAANTQLYNPSLVVPLTDIADPFLQFNPSQPSASSSNDNTVPFTQSNTYGQPYLGTGNVSQLGTQWNGMTFDAGGGIAMSQNAHQSTYGDNTNTTNTEASNFYLPAFQTGGGNGLGNFPSTDSLAPSSSLASEWGLQSTQTQRFSASQEQQRQWLMFQKQKQQRQHQQQFAMLQWQGQQGDVGWVSNRYQSQTQNGFEGLNANANMGQQLNSYIPNNHPSSSTQIPRPPQRVMGPSPNIVPAPQYNMVPSSVPSISRLARQPSHPQPLQQAQPAAARPAKTQKLGNRTKVDRSAQLAQGSNPGTGGAVVTPGTALLQRIFAPPSGGVVVPKGRGQKRSTSALTFIHMDGKKMKRAREDEDQGEGDEDEKRPKKKTPVEAKEEPAKAKKGMPRVIMLRRNPQVSPEKQGGIGAGPVLQQHAEDKSSVSTPQPFTTITGASKQAMAPPEEINTSTPFIPKPDLEDPAFAELFAKPVTLTSLSVVIPPLVACHWGYDGTKPPCGRICKNRTEFNTHMWSEAHRADLGDVKAKVDCLWPGCKKWERSKGAGSLTQQHMHHGFHSWVLTRFLRLKCHQCEKFVGETLEVWSTRSKSNYELKPYTDHAEECPKKVGEKEDFLWEKGSLGLAYQAKVNLIAPKLVPPPSFTSPNRLLRSSSFASSSSSNNESSDEAYILSISSLNDGGQLPTIFDPKDAHPNVQRWRKVMRKQDSKPTLLNAPGFHQMDSHYMTLSDARLFLHTDMAELLRKTAASFTL</sequence>